<sequence length="78" mass="8602">MDLRVRVVRCACAGKHHWYADIDDPGDPQPDDPYWFVHGCQTQSEALELACAQLGTLTSVGRSGGSLTRVQEARLVFV</sequence>
<keyword evidence="2" id="KW-1185">Reference proteome</keyword>
<evidence type="ECO:0000313" key="2">
    <source>
        <dbReference type="Proteomes" id="UP001500393"/>
    </source>
</evidence>
<name>A0ABN2E629_9ACTN</name>
<gene>
    <name evidence="1" type="ORF">GCM10009789_57250</name>
</gene>
<dbReference type="Proteomes" id="UP001500393">
    <property type="component" value="Unassembled WGS sequence"/>
</dbReference>
<comment type="caution">
    <text evidence="1">The sequence shown here is derived from an EMBL/GenBank/DDBJ whole genome shotgun (WGS) entry which is preliminary data.</text>
</comment>
<dbReference type="RefSeq" id="WP_344219293.1">
    <property type="nucleotide sequence ID" value="NZ_BAAAOS010000045.1"/>
</dbReference>
<evidence type="ECO:0008006" key="3">
    <source>
        <dbReference type="Google" id="ProtNLM"/>
    </source>
</evidence>
<reference evidence="1 2" key="1">
    <citation type="journal article" date="2019" name="Int. J. Syst. Evol. Microbiol.">
        <title>The Global Catalogue of Microorganisms (GCM) 10K type strain sequencing project: providing services to taxonomists for standard genome sequencing and annotation.</title>
        <authorList>
            <consortium name="The Broad Institute Genomics Platform"/>
            <consortium name="The Broad Institute Genome Sequencing Center for Infectious Disease"/>
            <person name="Wu L."/>
            <person name="Ma J."/>
        </authorList>
    </citation>
    <scope>NUCLEOTIDE SEQUENCE [LARGE SCALE GENOMIC DNA]</scope>
    <source>
        <strain evidence="1 2">JCM 14969</strain>
    </source>
</reference>
<proteinExistence type="predicted"/>
<protein>
    <recommendedName>
        <fullName evidence="3">DUF1876 domain-containing protein</fullName>
    </recommendedName>
</protein>
<accession>A0ABN2E629</accession>
<dbReference type="EMBL" id="BAAAOS010000045">
    <property type="protein sequence ID" value="GAA1595859.1"/>
    <property type="molecule type" value="Genomic_DNA"/>
</dbReference>
<organism evidence="1 2">
    <name type="scientific">Kribbella sancticallisti</name>
    <dbReference type="NCBI Taxonomy" id="460087"/>
    <lineage>
        <taxon>Bacteria</taxon>
        <taxon>Bacillati</taxon>
        <taxon>Actinomycetota</taxon>
        <taxon>Actinomycetes</taxon>
        <taxon>Propionibacteriales</taxon>
        <taxon>Kribbellaceae</taxon>
        <taxon>Kribbella</taxon>
    </lineage>
</organism>
<evidence type="ECO:0000313" key="1">
    <source>
        <dbReference type="EMBL" id="GAA1595859.1"/>
    </source>
</evidence>